<proteinExistence type="predicted"/>
<evidence type="ECO:0000313" key="3">
    <source>
        <dbReference type="Proteomes" id="UP001642360"/>
    </source>
</evidence>
<gene>
    <name evidence="1" type="ORF">ILEXP_LOCUS20109</name>
    <name evidence="2" type="ORF">ILEXP_LOCUS52489</name>
</gene>
<reference evidence="2 3" key="1">
    <citation type="submission" date="2024-02" db="EMBL/GenBank/DDBJ databases">
        <authorList>
            <person name="Vignale AGUSTIN F."/>
            <person name="Sosa J E."/>
            <person name="Modenutti C."/>
        </authorList>
    </citation>
    <scope>NUCLEOTIDE SEQUENCE [LARGE SCALE GENOMIC DNA]</scope>
</reference>
<accession>A0ABC8UN98</accession>
<dbReference type="EMBL" id="CAUOFW020002175">
    <property type="protein sequence ID" value="CAK9151937.1"/>
    <property type="molecule type" value="Genomic_DNA"/>
</dbReference>
<protein>
    <submittedName>
        <fullName evidence="2">Uncharacterized protein</fullName>
    </submittedName>
</protein>
<evidence type="ECO:0000313" key="1">
    <source>
        <dbReference type="EMBL" id="CAK9151937.1"/>
    </source>
</evidence>
<organism evidence="2 3">
    <name type="scientific">Ilex paraguariensis</name>
    <name type="common">yerba mate</name>
    <dbReference type="NCBI Taxonomy" id="185542"/>
    <lineage>
        <taxon>Eukaryota</taxon>
        <taxon>Viridiplantae</taxon>
        <taxon>Streptophyta</taxon>
        <taxon>Embryophyta</taxon>
        <taxon>Tracheophyta</taxon>
        <taxon>Spermatophyta</taxon>
        <taxon>Magnoliopsida</taxon>
        <taxon>eudicotyledons</taxon>
        <taxon>Gunneridae</taxon>
        <taxon>Pentapetalae</taxon>
        <taxon>asterids</taxon>
        <taxon>campanulids</taxon>
        <taxon>Aquifoliales</taxon>
        <taxon>Aquifoliaceae</taxon>
        <taxon>Ilex</taxon>
    </lineage>
</organism>
<comment type="caution">
    <text evidence="2">The sequence shown here is derived from an EMBL/GenBank/DDBJ whole genome shotgun (WGS) entry which is preliminary data.</text>
</comment>
<keyword evidence="3" id="KW-1185">Reference proteome</keyword>
<name>A0ABC8UN98_9AQUA</name>
<sequence length="100" mass="11138">MPKAKNQSEIAEVSVKIDEVSMEVKDKMNIEEGMEENVVVMPFLEPEVENSLSFMSVKMVTDGVCAQWCQCSGGGMRCSGWRRLAFQWVHYNGCSGLVAV</sequence>
<evidence type="ECO:0000313" key="2">
    <source>
        <dbReference type="EMBL" id="CAK9182347.1"/>
    </source>
</evidence>
<dbReference type="AlphaFoldDB" id="A0ABC8UN98"/>
<dbReference type="Proteomes" id="UP001642360">
    <property type="component" value="Unassembled WGS sequence"/>
</dbReference>
<dbReference type="EMBL" id="CAUOFW020008313">
    <property type="protein sequence ID" value="CAK9182347.1"/>
    <property type="molecule type" value="Genomic_DNA"/>
</dbReference>